<feature type="domain" description="YjeF N-terminal" evidence="8">
    <location>
        <begin position="15"/>
        <end position="230"/>
    </location>
</feature>
<dbReference type="STRING" id="4155.A0A022RRZ9"/>
<feature type="binding site" evidence="7">
    <location>
        <position position="129"/>
    </location>
    <ligand>
        <name>K(+)</name>
        <dbReference type="ChEBI" id="CHEBI:29103"/>
    </ligand>
</feature>
<dbReference type="InterPro" id="IPR012349">
    <property type="entry name" value="Split_barrel_FMN-bd"/>
</dbReference>
<evidence type="ECO:0000256" key="3">
    <source>
        <dbReference type="ARBA" id="ARBA00005037"/>
    </source>
</evidence>
<dbReference type="SUPFAM" id="SSF64153">
    <property type="entry name" value="YjeF N-terminal domain-like"/>
    <property type="match status" value="1"/>
</dbReference>
<evidence type="ECO:0000256" key="2">
    <source>
        <dbReference type="ARBA" id="ARBA00004738"/>
    </source>
</evidence>
<comment type="function">
    <text evidence="7">Catalyzes the epimerization of the S- and R-forms of NAD(P)HX, a damaged form of NAD(P)H that is a result of enzymatic or heat-dependent hydration. This is a prerequisite for the S-specific NAD(P)H-hydrate dehydratase to allow the repair of both epimers of NAD(P)HX.</text>
</comment>
<dbReference type="GO" id="GO:0008615">
    <property type="term" value="P:pyridoxine biosynthetic process"/>
    <property type="evidence" value="ECO:0007669"/>
    <property type="project" value="InterPro"/>
</dbReference>
<dbReference type="PROSITE" id="PS51385">
    <property type="entry name" value="YJEF_N"/>
    <property type="match status" value="1"/>
</dbReference>
<feature type="binding site" evidence="7">
    <location>
        <begin position="65"/>
        <end position="69"/>
    </location>
    <ligand>
        <name>(6S)-NADPHX</name>
        <dbReference type="ChEBI" id="CHEBI:64076"/>
    </ligand>
</feature>
<dbReference type="NCBIfam" id="TIGR00197">
    <property type="entry name" value="yjeF_nterm"/>
    <property type="match status" value="1"/>
</dbReference>
<keyword evidence="4" id="KW-0285">Flavoprotein</keyword>
<dbReference type="UniPathway" id="UPA01068">
    <property type="reaction ID" value="UER00304"/>
</dbReference>
<dbReference type="Gene3D" id="3.40.50.10260">
    <property type="entry name" value="YjeF N-terminal domain"/>
    <property type="match status" value="1"/>
</dbReference>
<dbReference type="Pfam" id="PF10590">
    <property type="entry name" value="PNP_phzG_C"/>
    <property type="match status" value="1"/>
</dbReference>
<keyword evidence="6" id="KW-0560">Oxidoreductase</keyword>
<feature type="binding site" evidence="7">
    <location>
        <position position="171"/>
    </location>
    <ligand>
        <name>(6S)-NADPHX</name>
        <dbReference type="ChEBI" id="CHEBI:64076"/>
    </ligand>
</feature>
<evidence type="ECO:0000256" key="4">
    <source>
        <dbReference type="ARBA" id="ARBA00022630"/>
    </source>
</evidence>
<dbReference type="GO" id="GO:0046872">
    <property type="term" value="F:metal ion binding"/>
    <property type="evidence" value="ECO:0007669"/>
    <property type="project" value="UniProtKB-KW"/>
</dbReference>
<dbReference type="InterPro" id="IPR036652">
    <property type="entry name" value="YjeF_N_dom_sf"/>
</dbReference>
<dbReference type="FunFam" id="3.40.50.10260:FF:000006">
    <property type="entry name" value="NAD(P)H-hydrate epimerase"/>
    <property type="match status" value="1"/>
</dbReference>
<feature type="binding site" evidence="7">
    <location>
        <position position="174"/>
    </location>
    <ligand>
        <name>K(+)</name>
        <dbReference type="ChEBI" id="CHEBI:29103"/>
    </ligand>
</feature>
<comment type="pathway">
    <text evidence="2">Cofactor metabolism; pyridoxal 5'-phosphate salvage; pyridoxal 5'-phosphate from pyridoxamine 5'-phosphate: step 1/1.</text>
</comment>
<dbReference type="PANTHER" id="PTHR10851">
    <property type="entry name" value="PYRIDOXINE-5-PHOSPHATE OXIDASE"/>
    <property type="match status" value="1"/>
</dbReference>
<feature type="binding site" evidence="7">
    <location>
        <position position="66"/>
    </location>
    <ligand>
        <name>K(+)</name>
        <dbReference type="ChEBI" id="CHEBI:29103"/>
    </ligand>
</feature>
<dbReference type="NCBIfam" id="NF004231">
    <property type="entry name" value="PRK05679.1"/>
    <property type="match status" value="1"/>
</dbReference>
<accession>A0A022RRZ9</accession>
<comment type="pathway">
    <text evidence="3">Cofactor metabolism; pyridoxal 5'-phosphate salvage; pyridoxal 5'-phosphate from pyridoxine 5'-phosphate: step 1/1.</text>
</comment>
<dbReference type="Pfam" id="PF03853">
    <property type="entry name" value="YjeF_N"/>
    <property type="match status" value="1"/>
</dbReference>
<keyword evidence="7" id="KW-0413">Isomerase</keyword>
<keyword evidence="7" id="KW-0479">Metal-binding</keyword>
<dbReference type="GO" id="GO:0004733">
    <property type="term" value="F:pyridoxamine phosphate oxidase activity"/>
    <property type="evidence" value="ECO:0007669"/>
    <property type="project" value="InterPro"/>
</dbReference>
<dbReference type="Gene3D" id="2.30.110.10">
    <property type="entry name" value="Electron Transport, Fmn-binding Protein, Chain A"/>
    <property type="match status" value="1"/>
</dbReference>
<keyword evidence="7" id="KW-0547">Nucleotide-binding</keyword>
<keyword evidence="7" id="KW-0630">Potassium</keyword>
<dbReference type="InterPro" id="IPR004443">
    <property type="entry name" value="YjeF_N_dom"/>
</dbReference>
<dbReference type="eggNOG" id="KOG2586">
    <property type="taxonomic scope" value="Eukaryota"/>
</dbReference>
<name>A0A022RRZ9_ERYGU</name>
<comment type="catalytic activity">
    <reaction evidence="7">
        <text>(6R)-NADHX = (6S)-NADHX</text>
        <dbReference type="Rhea" id="RHEA:32215"/>
        <dbReference type="ChEBI" id="CHEBI:64074"/>
        <dbReference type="ChEBI" id="CHEBI:64075"/>
        <dbReference type="EC" id="5.1.99.6"/>
    </reaction>
</comment>
<keyword evidence="7" id="KW-0520">NAD</keyword>
<dbReference type="GO" id="GO:0010181">
    <property type="term" value="F:FMN binding"/>
    <property type="evidence" value="ECO:0007669"/>
    <property type="project" value="InterPro"/>
</dbReference>
<dbReference type="AlphaFoldDB" id="A0A022RRZ9"/>
<dbReference type="eggNOG" id="KOG2585">
    <property type="taxonomic scope" value="Eukaryota"/>
</dbReference>
<dbReference type="SUPFAM" id="SSF50475">
    <property type="entry name" value="FMN-binding split barrel"/>
    <property type="match status" value="1"/>
</dbReference>
<comment type="similarity">
    <text evidence="7">Belongs to the NnrE/AIBP family.</text>
</comment>
<organism evidence="9 10">
    <name type="scientific">Erythranthe guttata</name>
    <name type="common">Yellow monkey flower</name>
    <name type="synonym">Mimulus guttatus</name>
    <dbReference type="NCBI Taxonomy" id="4155"/>
    <lineage>
        <taxon>Eukaryota</taxon>
        <taxon>Viridiplantae</taxon>
        <taxon>Streptophyta</taxon>
        <taxon>Embryophyta</taxon>
        <taxon>Tracheophyta</taxon>
        <taxon>Spermatophyta</taxon>
        <taxon>Magnoliopsida</taxon>
        <taxon>eudicotyledons</taxon>
        <taxon>Gunneridae</taxon>
        <taxon>Pentapetalae</taxon>
        <taxon>asterids</taxon>
        <taxon>lamiids</taxon>
        <taxon>Lamiales</taxon>
        <taxon>Phrymaceae</taxon>
        <taxon>Erythranthe</taxon>
    </lineage>
</organism>
<keyword evidence="10" id="KW-1185">Reference proteome</keyword>
<comment type="caution">
    <text evidence="7">Lacks conserved residue(s) required for the propagation of feature annotation.</text>
</comment>
<sequence>MEDEKPISYLTQQQAAEIDELLVGPLSFTIDQLMELGGLSVASAIAEVYRPNEHNLVLVICGPGNNGGHGLVAARHLHHFGYKLFVCYPNRNLKPLFTGLVTQLDSLSIPFLSIESLPREYLNFDIIVDAIFSFSFHGNPKPPFDNLIRSLASLREHYQERKKSRFVVSVDIPSGWHVEEGDITGDGIKPDMLVSLTAPKLCAKAFLGSYHFLGGRFIPPFIVQKYKLRLPPYNGTSMCVQIGKPPRTNLKARPENVEADPFVQFKKWLDDAAAAGLKEPKAVSLSTATKDGKPSSRVVLLKKFDRRGFVWCSNYGSRKGREISENPHASLLFYWNILNRQVRVEGFVQKVSNEESEEYFCTRPREIKIVPAVSKTSTEISGREILHQQCKELEEKYPEGTTIPRPVNWGGYRLVPESFEFWQGDESCVHLRLRYFSDGENEWRIVQ</sequence>
<dbReference type="NCBIfam" id="TIGR00558">
    <property type="entry name" value="pdxH"/>
    <property type="match status" value="1"/>
</dbReference>
<reference evidence="9 10" key="1">
    <citation type="journal article" date="2013" name="Proc. Natl. Acad. Sci. U.S.A.">
        <title>Fine-scale variation in meiotic recombination in Mimulus inferred from population shotgun sequencing.</title>
        <authorList>
            <person name="Hellsten U."/>
            <person name="Wright K.M."/>
            <person name="Jenkins J."/>
            <person name="Shu S."/>
            <person name="Yuan Y."/>
            <person name="Wessler S.R."/>
            <person name="Schmutz J."/>
            <person name="Willis J.H."/>
            <person name="Rokhsar D.S."/>
        </authorList>
    </citation>
    <scope>NUCLEOTIDE SEQUENCE [LARGE SCALE GENOMIC DNA]</scope>
    <source>
        <strain evidence="10">cv. DUN x IM62</strain>
    </source>
</reference>
<evidence type="ECO:0000256" key="7">
    <source>
        <dbReference type="HAMAP-Rule" id="MF_03159"/>
    </source>
</evidence>
<evidence type="ECO:0000256" key="1">
    <source>
        <dbReference type="ARBA" id="ARBA00001917"/>
    </source>
</evidence>
<dbReference type="PANTHER" id="PTHR10851:SF0">
    <property type="entry name" value="PYRIDOXINE-5'-PHOSPHATE OXIDASE"/>
    <property type="match status" value="1"/>
</dbReference>
<dbReference type="Proteomes" id="UP000030748">
    <property type="component" value="Unassembled WGS sequence"/>
</dbReference>
<dbReference type="PhylomeDB" id="A0A022RRZ9"/>
<dbReference type="InterPro" id="IPR000659">
    <property type="entry name" value="Pyridox_Oxase"/>
</dbReference>
<dbReference type="GO" id="GO:0052856">
    <property type="term" value="F:NAD(P)HX epimerase activity"/>
    <property type="evidence" value="ECO:0007669"/>
    <property type="project" value="UniProtKB-UniRule"/>
</dbReference>
<comment type="catalytic activity">
    <reaction evidence="7">
        <text>(6R)-NADPHX = (6S)-NADPHX</text>
        <dbReference type="Rhea" id="RHEA:32227"/>
        <dbReference type="ChEBI" id="CHEBI:64076"/>
        <dbReference type="ChEBI" id="CHEBI:64077"/>
        <dbReference type="EC" id="5.1.99.6"/>
    </reaction>
</comment>
<dbReference type="Pfam" id="PF01243">
    <property type="entry name" value="PNPOx_N"/>
    <property type="match status" value="1"/>
</dbReference>
<evidence type="ECO:0000313" key="9">
    <source>
        <dbReference type="EMBL" id="EYU42518.1"/>
    </source>
</evidence>
<dbReference type="EMBL" id="KI630286">
    <property type="protein sequence ID" value="EYU42518.1"/>
    <property type="molecule type" value="Genomic_DNA"/>
</dbReference>
<proteinExistence type="inferred from homology"/>
<feature type="binding site" evidence="7">
    <location>
        <begin position="133"/>
        <end position="139"/>
    </location>
    <ligand>
        <name>(6S)-NADPHX</name>
        <dbReference type="ChEBI" id="CHEBI:64076"/>
    </ligand>
</feature>
<gene>
    <name evidence="9" type="ORF">MIMGU_mgv1a006341mg</name>
</gene>
<keyword evidence="5" id="KW-0288">FMN</keyword>
<dbReference type="InterPro" id="IPR019576">
    <property type="entry name" value="Pyridoxamine_oxidase_dimer_C"/>
</dbReference>
<evidence type="ECO:0000259" key="8">
    <source>
        <dbReference type="PROSITE" id="PS51385"/>
    </source>
</evidence>
<comment type="cofactor">
    <cofactor evidence="1">
        <name>FMN</name>
        <dbReference type="ChEBI" id="CHEBI:58210"/>
    </cofactor>
</comment>
<protein>
    <recommendedName>
        <fullName evidence="7">NAD(P)H-hydrate epimerase</fullName>
        <ecNumber evidence="7">5.1.99.6</ecNumber>
    </recommendedName>
    <alternativeName>
        <fullName evidence="7">NAD(P)HX epimerase</fullName>
    </alternativeName>
</protein>
<dbReference type="InterPro" id="IPR011576">
    <property type="entry name" value="Pyridox_Oxase_N"/>
</dbReference>
<dbReference type="EC" id="5.1.99.6" evidence="7"/>
<evidence type="ECO:0000256" key="6">
    <source>
        <dbReference type="ARBA" id="ARBA00023002"/>
    </source>
</evidence>
<comment type="cofactor">
    <cofactor evidence="7">
        <name>K(+)</name>
        <dbReference type="ChEBI" id="CHEBI:29103"/>
    </cofactor>
    <text evidence="7">Binds 1 potassium ion per subunit.</text>
</comment>
<evidence type="ECO:0000256" key="5">
    <source>
        <dbReference type="ARBA" id="ARBA00022643"/>
    </source>
</evidence>
<evidence type="ECO:0000313" key="10">
    <source>
        <dbReference type="Proteomes" id="UP000030748"/>
    </source>
</evidence>
<dbReference type="HAMAP" id="MF_01966">
    <property type="entry name" value="NADHX_epimerase"/>
    <property type="match status" value="1"/>
</dbReference>